<reference evidence="10" key="1">
    <citation type="journal article" date="2019" name="Int. J. Syst. Evol. Microbiol.">
        <title>The Global Catalogue of Microorganisms (GCM) 10K type strain sequencing project: providing services to taxonomists for standard genome sequencing and annotation.</title>
        <authorList>
            <consortium name="The Broad Institute Genomics Platform"/>
            <consortium name="The Broad Institute Genome Sequencing Center for Infectious Disease"/>
            <person name="Wu L."/>
            <person name="Ma J."/>
        </authorList>
    </citation>
    <scope>NUCLEOTIDE SEQUENCE [LARGE SCALE GENOMIC DNA]</scope>
    <source>
        <strain evidence="10">TISTR 932</strain>
    </source>
</reference>
<evidence type="ECO:0000259" key="8">
    <source>
        <dbReference type="Pfam" id="PF00155"/>
    </source>
</evidence>
<dbReference type="Proteomes" id="UP001597427">
    <property type="component" value="Unassembled WGS sequence"/>
</dbReference>
<evidence type="ECO:0000256" key="3">
    <source>
        <dbReference type="ARBA" id="ARBA00022576"/>
    </source>
</evidence>
<gene>
    <name evidence="7" type="primary">hisC</name>
    <name evidence="9" type="ORF">ACFSR0_00790</name>
</gene>
<evidence type="ECO:0000313" key="9">
    <source>
        <dbReference type="EMBL" id="MFD2727977.1"/>
    </source>
</evidence>
<feature type="domain" description="Aminotransferase class I/classII large" evidence="8">
    <location>
        <begin position="20"/>
        <end position="340"/>
    </location>
</feature>
<keyword evidence="5 7" id="KW-0663">Pyridoxal phosphate</keyword>
<dbReference type="GO" id="GO:0004400">
    <property type="term" value="F:histidinol-phosphate transaminase activity"/>
    <property type="evidence" value="ECO:0007669"/>
    <property type="project" value="UniProtKB-EC"/>
</dbReference>
<keyword evidence="6 7" id="KW-0368">Histidine biosynthesis</keyword>
<keyword evidence="10" id="KW-1185">Reference proteome</keyword>
<dbReference type="InterPro" id="IPR004839">
    <property type="entry name" value="Aminotransferase_I/II_large"/>
</dbReference>
<evidence type="ECO:0000256" key="1">
    <source>
        <dbReference type="ARBA" id="ARBA00001933"/>
    </source>
</evidence>
<name>A0ABW5TF96_9ENTE</name>
<dbReference type="EC" id="2.6.1.9" evidence="7"/>
<comment type="similarity">
    <text evidence="7">Belongs to the class-II pyridoxal-phosphate-dependent aminotransferase family. Histidinol-phosphate aminotransferase subfamily.</text>
</comment>
<comment type="cofactor">
    <cofactor evidence="1 7">
        <name>pyridoxal 5'-phosphate</name>
        <dbReference type="ChEBI" id="CHEBI:597326"/>
    </cofactor>
</comment>
<sequence>MKGLRKIQPYVPGEQPALTGIIKLNTNENAYPPSPLVTKAWQTFDVANLRYYSSLANQSLVDALAQKHHIPSQWVTTSNGSDDILALAFQSFFQSEQPIFFPDLTYGFYPVWCELFHIPYQEVPLEKDFSFALAALPNQLGGVVLANPNAPTGKGKTVTEIEALLQRYPDRVIIVDEAYQSFGGESVIPLVAKYENLYVTRTFSKDASLAGLRVGYGIGSERLTGVIQAVKNSYNPYAVDMIAERLATAATQDTEYYQRINQKICATREQFCQALAQLGFTTIPSQTNFVLTTHPLISAKTFFDKLKEARIFVRYFPDKQRIANYLRITIGTDEEMVQVATVLKNIIEEEQNV</sequence>
<evidence type="ECO:0000256" key="2">
    <source>
        <dbReference type="ARBA" id="ARBA00011738"/>
    </source>
</evidence>
<keyword evidence="7" id="KW-0028">Amino-acid biosynthesis</keyword>
<dbReference type="Gene3D" id="3.40.640.10">
    <property type="entry name" value="Type I PLP-dependent aspartate aminotransferase-like (Major domain)"/>
    <property type="match status" value="1"/>
</dbReference>
<evidence type="ECO:0000256" key="4">
    <source>
        <dbReference type="ARBA" id="ARBA00022679"/>
    </source>
</evidence>
<comment type="subunit">
    <text evidence="2 7">Homodimer.</text>
</comment>
<comment type="pathway">
    <text evidence="7">Amino-acid biosynthesis; L-histidine biosynthesis; L-histidine from 5-phospho-alpha-D-ribose 1-diphosphate: step 7/9.</text>
</comment>
<dbReference type="PANTHER" id="PTHR43643">
    <property type="entry name" value="HISTIDINOL-PHOSPHATE AMINOTRANSFERASE 2"/>
    <property type="match status" value="1"/>
</dbReference>
<comment type="caution">
    <text evidence="9">The sequence shown here is derived from an EMBL/GenBank/DDBJ whole genome shotgun (WGS) entry which is preliminary data.</text>
</comment>
<proteinExistence type="inferred from homology"/>
<evidence type="ECO:0000256" key="6">
    <source>
        <dbReference type="ARBA" id="ARBA00023102"/>
    </source>
</evidence>
<dbReference type="InterPro" id="IPR015421">
    <property type="entry name" value="PyrdxlP-dep_Trfase_major"/>
</dbReference>
<comment type="catalytic activity">
    <reaction evidence="7">
        <text>L-histidinol phosphate + 2-oxoglutarate = 3-(imidazol-4-yl)-2-oxopropyl phosphate + L-glutamate</text>
        <dbReference type="Rhea" id="RHEA:23744"/>
        <dbReference type="ChEBI" id="CHEBI:16810"/>
        <dbReference type="ChEBI" id="CHEBI:29985"/>
        <dbReference type="ChEBI" id="CHEBI:57766"/>
        <dbReference type="ChEBI" id="CHEBI:57980"/>
        <dbReference type="EC" id="2.6.1.9"/>
    </reaction>
</comment>
<organism evidence="9 10">
    <name type="scientific">Enterococcus camelliae</name>
    <dbReference type="NCBI Taxonomy" id="453959"/>
    <lineage>
        <taxon>Bacteria</taxon>
        <taxon>Bacillati</taxon>
        <taxon>Bacillota</taxon>
        <taxon>Bacilli</taxon>
        <taxon>Lactobacillales</taxon>
        <taxon>Enterococcaceae</taxon>
        <taxon>Enterococcus</taxon>
    </lineage>
</organism>
<evidence type="ECO:0000313" key="10">
    <source>
        <dbReference type="Proteomes" id="UP001597427"/>
    </source>
</evidence>
<keyword evidence="3 7" id="KW-0032">Aminotransferase</keyword>
<dbReference type="EMBL" id="JBHUMO010000003">
    <property type="protein sequence ID" value="MFD2727977.1"/>
    <property type="molecule type" value="Genomic_DNA"/>
</dbReference>
<dbReference type="CDD" id="cd00609">
    <property type="entry name" value="AAT_like"/>
    <property type="match status" value="1"/>
</dbReference>
<dbReference type="RefSeq" id="WP_379978931.1">
    <property type="nucleotide sequence ID" value="NZ_JBHUMO010000003.1"/>
</dbReference>
<dbReference type="Pfam" id="PF00155">
    <property type="entry name" value="Aminotran_1_2"/>
    <property type="match status" value="1"/>
</dbReference>
<dbReference type="PANTHER" id="PTHR43643:SF3">
    <property type="entry name" value="HISTIDINOL-PHOSPHATE AMINOTRANSFERASE"/>
    <property type="match status" value="1"/>
</dbReference>
<evidence type="ECO:0000256" key="5">
    <source>
        <dbReference type="ARBA" id="ARBA00022898"/>
    </source>
</evidence>
<dbReference type="HAMAP" id="MF_01023">
    <property type="entry name" value="HisC_aminotrans_2"/>
    <property type="match status" value="1"/>
</dbReference>
<protein>
    <recommendedName>
        <fullName evidence="7">Histidinol-phosphate aminotransferase</fullName>
        <ecNumber evidence="7">2.6.1.9</ecNumber>
    </recommendedName>
    <alternativeName>
        <fullName evidence="7">Imidazole acetol-phosphate transaminase</fullName>
    </alternativeName>
</protein>
<dbReference type="SUPFAM" id="SSF53383">
    <property type="entry name" value="PLP-dependent transferases"/>
    <property type="match status" value="1"/>
</dbReference>
<dbReference type="InterPro" id="IPR005861">
    <property type="entry name" value="HisP_aminotrans"/>
</dbReference>
<feature type="modified residue" description="N6-(pyridoxal phosphate)lysine" evidence="7">
    <location>
        <position position="205"/>
    </location>
</feature>
<evidence type="ECO:0000256" key="7">
    <source>
        <dbReference type="HAMAP-Rule" id="MF_01023"/>
    </source>
</evidence>
<keyword evidence="4 7" id="KW-0808">Transferase</keyword>
<dbReference type="InterPro" id="IPR015424">
    <property type="entry name" value="PyrdxlP-dep_Trfase"/>
</dbReference>
<accession>A0ABW5TF96</accession>
<dbReference type="InterPro" id="IPR050106">
    <property type="entry name" value="HistidinolP_aminotransfase"/>
</dbReference>
<dbReference type="InterPro" id="IPR015422">
    <property type="entry name" value="PyrdxlP-dep_Trfase_small"/>
</dbReference>
<dbReference type="Gene3D" id="3.90.1150.10">
    <property type="entry name" value="Aspartate Aminotransferase, domain 1"/>
    <property type="match status" value="1"/>
</dbReference>